<keyword evidence="3" id="KW-1185">Reference proteome</keyword>
<protein>
    <submittedName>
        <fullName evidence="2">Uncharacterized protein</fullName>
    </submittedName>
</protein>
<reference evidence="2 3" key="1">
    <citation type="submission" date="2015-11" db="EMBL/GenBank/DDBJ databases">
        <authorList>
            <person name="Sahl J."/>
            <person name="Wagner D."/>
            <person name="Keim P."/>
        </authorList>
    </citation>
    <scope>NUCLEOTIDE SEQUENCE [LARGE SCALE GENOMIC DNA]</scope>
    <source>
        <strain evidence="2 3">BDU18</strain>
    </source>
</reference>
<accession>A0ABR5T618</accession>
<organism evidence="2 3">
    <name type="scientific">Burkholderia savannae</name>
    <dbReference type="NCBI Taxonomy" id="1637837"/>
    <lineage>
        <taxon>Bacteria</taxon>
        <taxon>Pseudomonadati</taxon>
        <taxon>Pseudomonadota</taxon>
        <taxon>Betaproteobacteria</taxon>
        <taxon>Burkholderiales</taxon>
        <taxon>Burkholderiaceae</taxon>
        <taxon>Burkholderia</taxon>
        <taxon>pseudomallei group</taxon>
    </lineage>
</organism>
<name>A0ABR5T618_9BURK</name>
<feature type="compositionally biased region" description="Basic residues" evidence="1">
    <location>
        <begin position="56"/>
        <end position="68"/>
    </location>
</feature>
<gene>
    <name evidence="2" type="ORF">WS72_27995</name>
</gene>
<sequence>MLFIIESRMSEIGAVNRRAETGCAGGGGGELPRLAGGGRAAGSSAVRAGANAAALHRTKPSRKSRRPVSCHVASRNVAAHRRATRRCAQGSRSPARHTPFRTVEP</sequence>
<evidence type="ECO:0000313" key="2">
    <source>
        <dbReference type="EMBL" id="KWZ38660.1"/>
    </source>
</evidence>
<dbReference type="EMBL" id="LNJQ01000004">
    <property type="protein sequence ID" value="KWZ38660.1"/>
    <property type="molecule type" value="Genomic_DNA"/>
</dbReference>
<evidence type="ECO:0000313" key="3">
    <source>
        <dbReference type="Proteomes" id="UP000070255"/>
    </source>
</evidence>
<proteinExistence type="predicted"/>
<comment type="caution">
    <text evidence="2">The sequence shown here is derived from an EMBL/GenBank/DDBJ whole genome shotgun (WGS) entry which is preliminary data.</text>
</comment>
<dbReference type="Proteomes" id="UP000070255">
    <property type="component" value="Unassembled WGS sequence"/>
</dbReference>
<feature type="region of interest" description="Disordered" evidence="1">
    <location>
        <begin position="49"/>
        <end position="105"/>
    </location>
</feature>
<evidence type="ECO:0000256" key="1">
    <source>
        <dbReference type="SAM" id="MobiDB-lite"/>
    </source>
</evidence>